<proteinExistence type="predicted"/>
<gene>
    <name evidence="4" type="ORF">FMM80_24535</name>
</gene>
<feature type="region of interest" description="Disordered" evidence="2">
    <location>
        <begin position="163"/>
        <end position="207"/>
    </location>
</feature>
<comment type="caution">
    <text evidence="4">The sequence shown here is derived from an EMBL/GenBank/DDBJ whole genome shotgun (WGS) entry which is preliminary data.</text>
</comment>
<keyword evidence="1" id="KW-0175">Coiled coil</keyword>
<accession>A0A9X5H710</accession>
<feature type="domain" description="Transposase IS66 central" evidence="3">
    <location>
        <begin position="262"/>
        <end position="453"/>
    </location>
</feature>
<reference evidence="4 5" key="1">
    <citation type="submission" date="2019-07" db="EMBL/GenBank/DDBJ databases">
        <title>Draft genome sequences of 15 bacterial species constituting the stable defined intestinal microbiota of the GM15 gnotobiotic mouse model.</title>
        <authorList>
            <person name="Elie C."/>
            <person name="Mathieu A."/>
            <person name="Saliou A."/>
            <person name="Darnaud M."/>
            <person name="Leulier F."/>
            <person name="Tamellini A."/>
        </authorList>
    </citation>
    <scope>NUCLEOTIDE SEQUENCE [LARGE SCALE GENOMIC DNA]</scope>
    <source>
        <strain evidence="5">ASF 502</strain>
    </source>
</reference>
<feature type="compositionally biased region" description="Basic and acidic residues" evidence="2">
    <location>
        <begin position="163"/>
        <end position="172"/>
    </location>
</feature>
<organism evidence="4 5">
    <name type="scientific">Schaedlerella arabinosiphila</name>
    <dbReference type="NCBI Taxonomy" id="2044587"/>
    <lineage>
        <taxon>Bacteria</taxon>
        <taxon>Bacillati</taxon>
        <taxon>Bacillota</taxon>
        <taxon>Clostridia</taxon>
        <taxon>Lachnospirales</taxon>
        <taxon>Lachnospiraceae</taxon>
        <taxon>Schaedlerella</taxon>
    </lineage>
</organism>
<evidence type="ECO:0000313" key="5">
    <source>
        <dbReference type="Proteomes" id="UP000474104"/>
    </source>
</evidence>
<protein>
    <submittedName>
        <fullName evidence="4">Transposase</fullName>
    </submittedName>
</protein>
<evidence type="ECO:0000256" key="1">
    <source>
        <dbReference type="SAM" id="Coils"/>
    </source>
</evidence>
<name>A0A9X5H710_9FIRM</name>
<dbReference type="EMBL" id="VIRB01000142">
    <property type="protein sequence ID" value="NDO71647.1"/>
    <property type="molecule type" value="Genomic_DNA"/>
</dbReference>
<dbReference type="Pfam" id="PF03050">
    <property type="entry name" value="DDE_Tnp_IS66"/>
    <property type="match status" value="1"/>
</dbReference>
<evidence type="ECO:0000259" key="3">
    <source>
        <dbReference type="Pfam" id="PF03050"/>
    </source>
</evidence>
<dbReference type="RefSeq" id="WP_162205990.1">
    <property type="nucleotide sequence ID" value="NZ_VIRB01000142.1"/>
</dbReference>
<dbReference type="InterPro" id="IPR004291">
    <property type="entry name" value="Transposase_IS66_central"/>
</dbReference>
<evidence type="ECO:0000256" key="2">
    <source>
        <dbReference type="SAM" id="MobiDB-lite"/>
    </source>
</evidence>
<dbReference type="Proteomes" id="UP000474104">
    <property type="component" value="Unassembled WGS sequence"/>
</dbReference>
<feature type="coiled-coil region" evidence="1">
    <location>
        <begin position="78"/>
        <end position="126"/>
    </location>
</feature>
<evidence type="ECO:0000313" key="4">
    <source>
        <dbReference type="EMBL" id="NDO71647.1"/>
    </source>
</evidence>
<sequence>MFVDDGRFTYYQYHTKALEKRVAAFESGQAYRKMKEGMRRLRAYYERQIKMLMKELASAHAREAKNREMWFQVFQDVQAECEKRIAQEAKRLAAMEERALKAERKADKLQDKLSEKLHEIVLARSETAEEKEKNQKLHAQLNQNFENSSLPSSQILFRGKVHNNREKTDRKPGAQPGHEGHHRKRHAVTEEPVFIPAPPEIENDPDYYRQKGEHSEIHKQVVGIRLVLTVTDYWSYVYRNRRTGAKYHPPFPENAQLEVNYDDSVKALIFLMKDHLNVPENKIREFLLEMTGGEVEVSRGMINGINAEFSSKTAQERKEIFSRLASAEVLYTDMTGARMNGSLKNIVVCTDGTDILYFFRDTKGDKALVGTPVEYFLNTLVHDHDKTFLHYGSSHQECNEHHLRYLKGAQENESNLTWHIQMRELLKEMNETREKQNRVLEPEQIAGFEKKRVQEAEAPSSGFRNLPWEYEPQWRRIL</sequence>
<dbReference type="AlphaFoldDB" id="A0A9X5H710"/>